<feature type="transmembrane region" description="Helical" evidence="6">
    <location>
        <begin position="270"/>
        <end position="290"/>
    </location>
</feature>
<keyword evidence="5 6" id="KW-0472">Membrane</keyword>
<evidence type="ECO:0008006" key="9">
    <source>
        <dbReference type="Google" id="ProtNLM"/>
    </source>
</evidence>
<organism evidence="7 8">
    <name type="scientific">Neodothiora populina</name>
    <dbReference type="NCBI Taxonomy" id="2781224"/>
    <lineage>
        <taxon>Eukaryota</taxon>
        <taxon>Fungi</taxon>
        <taxon>Dikarya</taxon>
        <taxon>Ascomycota</taxon>
        <taxon>Pezizomycotina</taxon>
        <taxon>Dothideomycetes</taxon>
        <taxon>Dothideomycetidae</taxon>
        <taxon>Dothideales</taxon>
        <taxon>Dothioraceae</taxon>
        <taxon>Neodothiora</taxon>
    </lineage>
</organism>
<evidence type="ECO:0000256" key="4">
    <source>
        <dbReference type="ARBA" id="ARBA00022989"/>
    </source>
</evidence>
<accession>A0ABR3PP93</accession>
<keyword evidence="3 6" id="KW-0812">Transmembrane</keyword>
<evidence type="ECO:0000256" key="6">
    <source>
        <dbReference type="SAM" id="Phobius"/>
    </source>
</evidence>
<evidence type="ECO:0000256" key="5">
    <source>
        <dbReference type="ARBA" id="ARBA00023136"/>
    </source>
</evidence>
<dbReference type="Proteomes" id="UP001562354">
    <property type="component" value="Unassembled WGS sequence"/>
</dbReference>
<feature type="transmembrane region" description="Helical" evidence="6">
    <location>
        <begin position="140"/>
        <end position="160"/>
    </location>
</feature>
<dbReference type="GeneID" id="95975244"/>
<keyword evidence="8" id="KW-1185">Reference proteome</keyword>
<dbReference type="EMBL" id="JBFMKM010000003">
    <property type="protein sequence ID" value="KAL1311371.1"/>
    <property type="molecule type" value="Genomic_DNA"/>
</dbReference>
<feature type="transmembrane region" description="Helical" evidence="6">
    <location>
        <begin position="230"/>
        <end position="250"/>
    </location>
</feature>
<evidence type="ECO:0000313" key="7">
    <source>
        <dbReference type="EMBL" id="KAL1311371.1"/>
    </source>
</evidence>
<feature type="transmembrane region" description="Helical" evidence="6">
    <location>
        <begin position="197"/>
        <end position="223"/>
    </location>
</feature>
<comment type="subcellular location">
    <subcellularLocation>
        <location evidence="1">Membrane</location>
        <topology evidence="1">Multi-pass membrane protein</topology>
    </subcellularLocation>
</comment>
<comment type="caution">
    <text evidence="7">The sequence shown here is derived from an EMBL/GenBank/DDBJ whole genome shotgun (WGS) entry which is preliminary data.</text>
</comment>
<dbReference type="InterPro" id="IPR004254">
    <property type="entry name" value="AdipoR/HlyIII-related"/>
</dbReference>
<feature type="transmembrane region" description="Helical" evidence="6">
    <location>
        <begin position="68"/>
        <end position="89"/>
    </location>
</feature>
<reference evidence="7 8" key="1">
    <citation type="submission" date="2024-07" db="EMBL/GenBank/DDBJ databases">
        <title>Draft sequence of the Neodothiora populina.</title>
        <authorList>
            <person name="Drown D.D."/>
            <person name="Schuette U.S."/>
            <person name="Buechlein A.B."/>
            <person name="Rusch D.R."/>
            <person name="Winton L.W."/>
            <person name="Adams G.A."/>
        </authorList>
    </citation>
    <scope>NUCLEOTIDE SEQUENCE [LARGE SCALE GENOMIC DNA]</scope>
    <source>
        <strain evidence="7 8">CPC 39397</strain>
    </source>
</reference>
<evidence type="ECO:0000256" key="2">
    <source>
        <dbReference type="ARBA" id="ARBA00007018"/>
    </source>
</evidence>
<gene>
    <name evidence="7" type="ORF">AAFC00_001541</name>
</gene>
<dbReference type="PANTHER" id="PTHR20855">
    <property type="entry name" value="ADIPOR/PROGESTIN RECEPTOR-RELATED"/>
    <property type="match status" value="1"/>
</dbReference>
<proteinExistence type="inferred from homology"/>
<protein>
    <recommendedName>
        <fullName evidence="9">HlyIII-domain-containing protein</fullName>
    </recommendedName>
</protein>
<dbReference type="RefSeq" id="XP_069204220.1">
    <property type="nucleotide sequence ID" value="XM_069340746.1"/>
</dbReference>
<dbReference type="PANTHER" id="PTHR20855:SF52">
    <property type="entry name" value="ADIPONECTIN RECEPTOR PROTEIN"/>
    <property type="match status" value="1"/>
</dbReference>
<evidence type="ECO:0000256" key="3">
    <source>
        <dbReference type="ARBA" id="ARBA00022692"/>
    </source>
</evidence>
<sequence length="318" mass="35992">MSRRKETPSTMTERVEEKVSKALTVLWNDIPSWQQDNHYIHSGYRPPTNSYRKSAASLAYIHNETVNIWSHLLGAVFALSFSLYFYHLLHPRYEDANTADIMVFGCFFAGAATCLGMSATYHTISNHSQKVNRIGNQLDYVGIVCLIWGSFIPSIYYGFFDDPTYRWTYWTMITIIGAGCVTVSVNPKFRTPTWRPFRAGMFVAMGLSAVVPIIHGTFLYGIAQLQRQIGLSYLVTMGALYILGATIYAARIPEKYKPGAFDIWGSSHQIFHLLVLAAAATHLMGLLQAFDYEQSRRTVHLPTHIKTRPEDLWRGGSI</sequence>
<feature type="transmembrane region" description="Helical" evidence="6">
    <location>
        <begin position="101"/>
        <end position="120"/>
    </location>
</feature>
<evidence type="ECO:0000256" key="1">
    <source>
        <dbReference type="ARBA" id="ARBA00004141"/>
    </source>
</evidence>
<name>A0ABR3PP93_9PEZI</name>
<dbReference type="Pfam" id="PF03006">
    <property type="entry name" value="HlyIII"/>
    <property type="match status" value="1"/>
</dbReference>
<keyword evidence="4 6" id="KW-1133">Transmembrane helix</keyword>
<evidence type="ECO:0000313" key="8">
    <source>
        <dbReference type="Proteomes" id="UP001562354"/>
    </source>
</evidence>
<comment type="similarity">
    <text evidence="2">Belongs to the ADIPOR family.</text>
</comment>
<feature type="transmembrane region" description="Helical" evidence="6">
    <location>
        <begin position="167"/>
        <end position="185"/>
    </location>
</feature>